<accession>A0ABW9KC49</accession>
<evidence type="ECO:0000256" key="6">
    <source>
        <dbReference type="ARBA" id="ARBA00023136"/>
    </source>
</evidence>
<dbReference type="Pfam" id="PF00664">
    <property type="entry name" value="ABC_membrane"/>
    <property type="match status" value="1"/>
</dbReference>
<dbReference type="InterPro" id="IPR017871">
    <property type="entry name" value="ABC_transporter-like_CS"/>
</dbReference>
<keyword evidence="11" id="KW-1185">Reference proteome</keyword>
<dbReference type="InterPro" id="IPR036640">
    <property type="entry name" value="ABC1_TM_sf"/>
</dbReference>
<dbReference type="SUPFAM" id="SSF90123">
    <property type="entry name" value="ABC transporter transmembrane region"/>
    <property type="match status" value="1"/>
</dbReference>
<name>A0ABW9KC49_9FIRM</name>
<feature type="domain" description="ABC transmembrane type-1" evidence="9">
    <location>
        <begin position="25"/>
        <end position="305"/>
    </location>
</feature>
<feature type="transmembrane region" description="Helical" evidence="7">
    <location>
        <begin position="60"/>
        <end position="77"/>
    </location>
</feature>
<dbReference type="PANTHER" id="PTHR43394:SF1">
    <property type="entry name" value="ATP-BINDING CASSETTE SUB-FAMILY B MEMBER 10, MITOCHONDRIAL"/>
    <property type="match status" value="1"/>
</dbReference>
<dbReference type="InterPro" id="IPR003439">
    <property type="entry name" value="ABC_transporter-like_ATP-bd"/>
</dbReference>
<dbReference type="SUPFAM" id="SSF52540">
    <property type="entry name" value="P-loop containing nucleoside triphosphate hydrolases"/>
    <property type="match status" value="1"/>
</dbReference>
<keyword evidence="6 7" id="KW-0472">Membrane</keyword>
<dbReference type="InterPro" id="IPR011527">
    <property type="entry name" value="ABC1_TM_dom"/>
</dbReference>
<comment type="subcellular location">
    <subcellularLocation>
        <location evidence="1">Cell membrane</location>
        <topology evidence="1">Multi-pass membrane protein</topology>
    </subcellularLocation>
</comment>
<dbReference type="Proteomes" id="UP001634413">
    <property type="component" value="Unassembled WGS sequence"/>
</dbReference>
<reference evidence="10 11" key="1">
    <citation type="journal article" date="2024" name="Anaerobe">
        <title>The identification of Finegoldia dalianensis sp. nov., isolated from the pus of a patient with skin abscess and genomic analysis of the strains belonging to Finegoldia genus.</title>
        <authorList>
            <person name="Li Y."/>
            <person name="Wang Y."/>
            <person name="Xiao D."/>
            <person name="Wang J."/>
            <person name="Jin D."/>
        </authorList>
    </citation>
    <scope>NUCLEOTIDE SEQUENCE [LARGE SCALE GENOMIC DNA]</scope>
    <source>
        <strain evidence="10 11">LY240594</strain>
    </source>
</reference>
<keyword evidence="5 7" id="KW-1133">Transmembrane helix</keyword>
<evidence type="ECO:0000259" key="9">
    <source>
        <dbReference type="PROSITE" id="PS50929"/>
    </source>
</evidence>
<evidence type="ECO:0000313" key="11">
    <source>
        <dbReference type="Proteomes" id="UP001634413"/>
    </source>
</evidence>
<dbReference type="InterPro" id="IPR039421">
    <property type="entry name" value="Type_1_exporter"/>
</dbReference>
<proteinExistence type="predicted"/>
<gene>
    <name evidence="10" type="ORF">ABDJ34_04970</name>
</gene>
<dbReference type="PROSITE" id="PS50929">
    <property type="entry name" value="ABC_TM1F"/>
    <property type="match status" value="1"/>
</dbReference>
<evidence type="ECO:0000256" key="4">
    <source>
        <dbReference type="ARBA" id="ARBA00022840"/>
    </source>
</evidence>
<evidence type="ECO:0000256" key="2">
    <source>
        <dbReference type="ARBA" id="ARBA00022692"/>
    </source>
</evidence>
<dbReference type="Gene3D" id="3.40.50.300">
    <property type="entry name" value="P-loop containing nucleotide triphosphate hydrolases"/>
    <property type="match status" value="1"/>
</dbReference>
<evidence type="ECO:0000256" key="5">
    <source>
        <dbReference type="ARBA" id="ARBA00022989"/>
    </source>
</evidence>
<evidence type="ECO:0000313" key="10">
    <source>
        <dbReference type="EMBL" id="MFN2102257.1"/>
    </source>
</evidence>
<evidence type="ECO:0000259" key="8">
    <source>
        <dbReference type="PROSITE" id="PS50893"/>
    </source>
</evidence>
<feature type="domain" description="ABC transporter" evidence="8">
    <location>
        <begin position="337"/>
        <end position="542"/>
    </location>
</feature>
<dbReference type="InterPro" id="IPR003593">
    <property type="entry name" value="AAA+_ATPase"/>
</dbReference>
<sequence>MREKNLYFKFIKKYCIEKKMIILYILLLGVIIISAISSLFRPKCQAILIDSLSKANNISINRKILIIFLFLVFVSYIGKNLIEYFTQCISELIASNLKCSIVEKLYRIDNEYYLENNYSDIQVKIDKDIETIKKFGVSNLIMIFSDTILLIFVIPFMIKIDVKVTLINISFLVLIPVIINYYGKLIEESSSLVLKCYSDLISIFEDIFCNWKNSRLNNCVNYTINKAISSTSKYQKEILNRNKLILFDGALTFCCQFIGIIFIWIMGASKITNGLMSVGTMLALMNYQAMLTSPILHISDFFNDYYIAKESLKNLNQFMEYQNEKNLNYRIENIENIEFKNVTFEYKKNIKIFENLNFNLNKGFIYALEGKSGQGKTTIANLICGFLDKYDGKILVNNINLNNINKNKYREKISYVMQFPIFYNDSIMNNLLLVNEDKNKILTTAKKLNIYQEIIKKDKEWNTIIKKDNSNFSGGQIKRLDILRNTIKKFDLLILDEPTAGLDEINKEKVLRYIYNISKDKIIIIITHDDSEKSIADYMIKI</sequence>
<keyword evidence="4 10" id="KW-0067">ATP-binding</keyword>
<dbReference type="GO" id="GO:0005524">
    <property type="term" value="F:ATP binding"/>
    <property type="evidence" value="ECO:0007669"/>
    <property type="project" value="UniProtKB-KW"/>
</dbReference>
<dbReference type="CDD" id="cd07346">
    <property type="entry name" value="ABC_6TM_exporters"/>
    <property type="match status" value="1"/>
</dbReference>
<protein>
    <submittedName>
        <fullName evidence="10">ABC transporter ATP-binding protein</fullName>
    </submittedName>
</protein>
<comment type="caution">
    <text evidence="10">The sequence shown here is derived from an EMBL/GenBank/DDBJ whole genome shotgun (WGS) entry which is preliminary data.</text>
</comment>
<dbReference type="Gene3D" id="1.20.1560.10">
    <property type="entry name" value="ABC transporter type 1, transmembrane domain"/>
    <property type="match status" value="1"/>
</dbReference>
<keyword evidence="3" id="KW-0547">Nucleotide-binding</keyword>
<feature type="transmembrane region" description="Helical" evidence="7">
    <location>
        <begin position="244"/>
        <end position="265"/>
    </location>
</feature>
<feature type="transmembrane region" description="Helical" evidence="7">
    <location>
        <begin position="164"/>
        <end position="182"/>
    </location>
</feature>
<dbReference type="PANTHER" id="PTHR43394">
    <property type="entry name" value="ATP-DEPENDENT PERMEASE MDL1, MITOCHONDRIAL"/>
    <property type="match status" value="1"/>
</dbReference>
<organism evidence="10 11">
    <name type="scientific">Finegoldia dalianensis</name>
    <dbReference type="NCBI Taxonomy" id="3145239"/>
    <lineage>
        <taxon>Bacteria</taxon>
        <taxon>Bacillati</taxon>
        <taxon>Bacillota</taxon>
        <taxon>Tissierellia</taxon>
        <taxon>Tissierellales</taxon>
        <taxon>Peptoniphilaceae</taxon>
        <taxon>Finegoldia</taxon>
    </lineage>
</organism>
<dbReference type="InterPro" id="IPR027417">
    <property type="entry name" value="P-loop_NTPase"/>
</dbReference>
<dbReference type="Pfam" id="PF00005">
    <property type="entry name" value="ABC_tran"/>
    <property type="match status" value="1"/>
</dbReference>
<feature type="transmembrane region" description="Helical" evidence="7">
    <location>
        <begin position="137"/>
        <end position="158"/>
    </location>
</feature>
<dbReference type="SMART" id="SM00382">
    <property type="entry name" value="AAA"/>
    <property type="match status" value="1"/>
</dbReference>
<keyword evidence="2 7" id="KW-0812">Transmembrane</keyword>
<dbReference type="RefSeq" id="WP_412701581.1">
    <property type="nucleotide sequence ID" value="NZ_JBDLBQ010000004.1"/>
</dbReference>
<dbReference type="EMBL" id="JBDLBQ010000004">
    <property type="protein sequence ID" value="MFN2102257.1"/>
    <property type="molecule type" value="Genomic_DNA"/>
</dbReference>
<evidence type="ECO:0000256" key="1">
    <source>
        <dbReference type="ARBA" id="ARBA00004651"/>
    </source>
</evidence>
<feature type="transmembrane region" description="Helical" evidence="7">
    <location>
        <begin position="21"/>
        <end position="40"/>
    </location>
</feature>
<dbReference type="PROSITE" id="PS00211">
    <property type="entry name" value="ABC_TRANSPORTER_1"/>
    <property type="match status" value="1"/>
</dbReference>
<evidence type="ECO:0000256" key="3">
    <source>
        <dbReference type="ARBA" id="ARBA00022741"/>
    </source>
</evidence>
<dbReference type="PROSITE" id="PS50893">
    <property type="entry name" value="ABC_TRANSPORTER_2"/>
    <property type="match status" value="1"/>
</dbReference>
<evidence type="ECO:0000256" key="7">
    <source>
        <dbReference type="SAM" id="Phobius"/>
    </source>
</evidence>